<dbReference type="EMBL" id="LAZP02000136">
    <property type="protein sequence ID" value="PFH60328.1"/>
    <property type="molecule type" value="Genomic_DNA"/>
</dbReference>
<dbReference type="AlphaFoldDB" id="A0A2A9PG59"/>
<organism evidence="1 2">
    <name type="scientific">Ophiocordyceps unilateralis</name>
    <name type="common">Zombie-ant fungus</name>
    <name type="synonym">Torrubia unilateralis</name>
    <dbReference type="NCBI Taxonomy" id="268505"/>
    <lineage>
        <taxon>Eukaryota</taxon>
        <taxon>Fungi</taxon>
        <taxon>Dikarya</taxon>
        <taxon>Ascomycota</taxon>
        <taxon>Pezizomycotina</taxon>
        <taxon>Sordariomycetes</taxon>
        <taxon>Hypocreomycetidae</taxon>
        <taxon>Hypocreales</taxon>
        <taxon>Ophiocordycipitaceae</taxon>
        <taxon>Ophiocordyceps</taxon>
    </lineage>
</organism>
<comment type="caution">
    <text evidence="1">The sequence shown here is derived from an EMBL/GenBank/DDBJ whole genome shotgun (WGS) entry which is preliminary data.</text>
</comment>
<reference evidence="1 2" key="1">
    <citation type="journal article" date="2015" name="BMC Genomics">
        <title>Gene expression during zombie ant biting behavior reflects the complexity underlying fungal parasitic behavioral manipulation.</title>
        <authorList>
            <person name="de Bekker C."/>
            <person name="Ohm R.A."/>
            <person name="Loreto R.G."/>
            <person name="Sebastian A."/>
            <person name="Albert I."/>
            <person name="Merrow M."/>
            <person name="Brachmann A."/>
            <person name="Hughes D.P."/>
        </authorList>
    </citation>
    <scope>NUCLEOTIDE SEQUENCE [LARGE SCALE GENOMIC DNA]</scope>
    <source>
        <strain evidence="1 2">SC16a</strain>
    </source>
</reference>
<dbReference type="OrthoDB" id="5428890at2759"/>
<keyword evidence="2" id="KW-1185">Reference proteome</keyword>
<proteinExistence type="predicted"/>
<reference evidence="1 2" key="2">
    <citation type="journal article" date="2017" name="Sci. Rep.">
        <title>Ant-infecting Ophiocordyceps genomes reveal a high diversity of potential behavioral manipulation genes and a possible major role for enterotoxins.</title>
        <authorList>
            <person name="de Bekker C."/>
            <person name="Ohm R.A."/>
            <person name="Evans H.C."/>
            <person name="Brachmann A."/>
            <person name="Hughes D.P."/>
        </authorList>
    </citation>
    <scope>NUCLEOTIDE SEQUENCE [LARGE SCALE GENOMIC DNA]</scope>
    <source>
        <strain evidence="1 2">SC16a</strain>
    </source>
</reference>
<gene>
    <name evidence="1" type="ORF">XA68_11139</name>
</gene>
<evidence type="ECO:0000313" key="1">
    <source>
        <dbReference type="EMBL" id="PFH60328.1"/>
    </source>
</evidence>
<sequence length="309" mass="35805">MDDGALLDSTLLGQPLTEPTKAAIARPFWDCRPQATLEYYWKYYQEECTRALHDGGRHVAMRTQGDVADCVGKLKSGIRRQDIKEEMRSRLTAAHANEDEMLDNSIDLAASLLLMMSFCSYSYGFSGRRWLRWSSHDSLRASIRPCFESSAGDLAQERVKLERVFTARNVVMIASLEIVWTDNLLDHLRLADDDRRVHIFHHASFLEMQKQSVDTILPQGLGEETLRTLALLFPSADSQTRKWLLNLPQYHCLDKRVMQCGRLKTDDRHIDNFRFWRERLALLKQVFDESQPQSLSSWWHDRRNGVQCG</sequence>
<dbReference type="Proteomes" id="UP000037136">
    <property type="component" value="Unassembled WGS sequence"/>
</dbReference>
<accession>A0A2A9PG59</accession>
<evidence type="ECO:0000313" key="2">
    <source>
        <dbReference type="Proteomes" id="UP000037136"/>
    </source>
</evidence>
<protein>
    <submittedName>
        <fullName evidence="1">Uncharacterized protein</fullName>
    </submittedName>
</protein>
<name>A0A2A9PG59_OPHUN</name>